<dbReference type="AlphaFoldDB" id="A0AAN9UJT2"/>
<evidence type="ECO:0000313" key="7">
    <source>
        <dbReference type="Proteomes" id="UP001320420"/>
    </source>
</evidence>
<keyword evidence="7" id="KW-1185">Reference proteome</keyword>
<evidence type="ECO:0000256" key="2">
    <source>
        <dbReference type="ARBA" id="ARBA00022801"/>
    </source>
</evidence>
<dbReference type="InterPro" id="IPR013595">
    <property type="entry name" value="Pept_S33_TAP-like_C"/>
</dbReference>
<dbReference type="PANTHER" id="PTHR43248:SF25">
    <property type="entry name" value="AB HYDROLASE-1 DOMAIN-CONTAINING PROTEIN-RELATED"/>
    <property type="match status" value="1"/>
</dbReference>
<feature type="domain" description="Peptidase S33 tripeptidyl aminopeptidase-like C-terminal" evidence="5">
    <location>
        <begin position="687"/>
        <end position="749"/>
    </location>
</feature>
<feature type="region of interest" description="Disordered" evidence="3">
    <location>
        <begin position="431"/>
        <end position="451"/>
    </location>
</feature>
<dbReference type="Gene3D" id="3.40.50.1820">
    <property type="entry name" value="alpha/beta hydrolase"/>
    <property type="match status" value="2"/>
</dbReference>
<proteinExistence type="inferred from homology"/>
<name>A0AAN9UJT2_9PEZI</name>
<evidence type="ECO:0000259" key="5">
    <source>
        <dbReference type="Pfam" id="PF08386"/>
    </source>
</evidence>
<feature type="compositionally biased region" description="Basic and acidic residues" evidence="3">
    <location>
        <begin position="668"/>
        <end position="681"/>
    </location>
</feature>
<dbReference type="InterPro" id="IPR051601">
    <property type="entry name" value="Serine_prot/Carboxylest_S33"/>
</dbReference>
<feature type="region of interest" description="Disordered" evidence="3">
    <location>
        <begin position="623"/>
        <end position="692"/>
    </location>
</feature>
<keyword evidence="4" id="KW-0732">Signal</keyword>
<feature type="compositionally biased region" description="Acidic residues" evidence="3">
    <location>
        <begin position="656"/>
        <end position="667"/>
    </location>
</feature>
<evidence type="ECO:0000256" key="1">
    <source>
        <dbReference type="ARBA" id="ARBA00010088"/>
    </source>
</evidence>
<reference evidence="6 7" key="1">
    <citation type="submission" date="2024-02" db="EMBL/GenBank/DDBJ databases">
        <title>De novo assembly and annotation of 12 fungi associated with fruit tree decline syndrome in Ontario, Canada.</title>
        <authorList>
            <person name="Sulman M."/>
            <person name="Ellouze W."/>
            <person name="Ilyukhin E."/>
        </authorList>
    </citation>
    <scope>NUCLEOTIDE SEQUENCE [LARGE SCALE GENOMIC DNA]</scope>
    <source>
        <strain evidence="6 7">M11/M66-122</strain>
    </source>
</reference>
<protein>
    <recommendedName>
        <fullName evidence="5">Peptidase S33 tripeptidyl aminopeptidase-like C-terminal domain-containing protein</fullName>
    </recommendedName>
</protein>
<organism evidence="6 7">
    <name type="scientific">Diatrype stigma</name>
    <dbReference type="NCBI Taxonomy" id="117547"/>
    <lineage>
        <taxon>Eukaryota</taxon>
        <taxon>Fungi</taxon>
        <taxon>Dikarya</taxon>
        <taxon>Ascomycota</taxon>
        <taxon>Pezizomycotina</taxon>
        <taxon>Sordariomycetes</taxon>
        <taxon>Xylariomycetidae</taxon>
        <taxon>Xylariales</taxon>
        <taxon>Diatrypaceae</taxon>
        <taxon>Diatrype</taxon>
    </lineage>
</organism>
<keyword evidence="2" id="KW-0378">Hydrolase</keyword>
<comment type="caution">
    <text evidence="6">The sequence shown here is derived from an EMBL/GenBank/DDBJ whole genome shotgun (WGS) entry which is preliminary data.</text>
</comment>
<dbReference type="Proteomes" id="UP001320420">
    <property type="component" value="Unassembled WGS sequence"/>
</dbReference>
<feature type="compositionally biased region" description="Polar residues" evidence="3">
    <location>
        <begin position="543"/>
        <end position="553"/>
    </location>
</feature>
<accession>A0AAN9UJT2</accession>
<feature type="chain" id="PRO_5042911372" description="Peptidase S33 tripeptidyl aminopeptidase-like C-terminal domain-containing protein" evidence="4">
    <location>
        <begin position="19"/>
        <end position="829"/>
    </location>
</feature>
<feature type="region of interest" description="Disordered" evidence="3">
    <location>
        <begin position="527"/>
        <end position="553"/>
    </location>
</feature>
<feature type="compositionally biased region" description="Acidic residues" evidence="3">
    <location>
        <begin position="147"/>
        <end position="157"/>
    </location>
</feature>
<gene>
    <name evidence="6" type="ORF">SLS62_008207</name>
</gene>
<dbReference type="InterPro" id="IPR029058">
    <property type="entry name" value="AB_hydrolase_fold"/>
</dbReference>
<dbReference type="Pfam" id="PF08386">
    <property type="entry name" value="Abhydrolase_4"/>
    <property type="match status" value="1"/>
</dbReference>
<feature type="region of interest" description="Disordered" evidence="3">
    <location>
        <begin position="784"/>
        <end position="816"/>
    </location>
</feature>
<dbReference type="SUPFAM" id="SSF53474">
    <property type="entry name" value="alpha/beta-Hydrolases"/>
    <property type="match status" value="2"/>
</dbReference>
<feature type="compositionally biased region" description="Basic and acidic residues" evidence="3">
    <location>
        <begin position="533"/>
        <end position="542"/>
    </location>
</feature>
<feature type="compositionally biased region" description="Basic residues" evidence="3">
    <location>
        <begin position="804"/>
        <end position="814"/>
    </location>
</feature>
<feature type="signal peptide" evidence="4">
    <location>
        <begin position="1"/>
        <end position="18"/>
    </location>
</feature>
<feature type="region of interest" description="Disordered" evidence="3">
    <location>
        <begin position="138"/>
        <end position="170"/>
    </location>
</feature>
<evidence type="ECO:0000256" key="4">
    <source>
        <dbReference type="SAM" id="SignalP"/>
    </source>
</evidence>
<evidence type="ECO:0000313" key="6">
    <source>
        <dbReference type="EMBL" id="KAK7749355.1"/>
    </source>
</evidence>
<dbReference type="PANTHER" id="PTHR43248">
    <property type="entry name" value="2-SUCCINYL-6-HYDROXY-2,4-CYCLOHEXADIENE-1-CARBOXYLATE SYNTHASE"/>
    <property type="match status" value="1"/>
</dbReference>
<comment type="similarity">
    <text evidence="1">Belongs to the peptidase S33 family.</text>
</comment>
<evidence type="ECO:0000256" key="3">
    <source>
        <dbReference type="SAM" id="MobiDB-lite"/>
    </source>
</evidence>
<feature type="compositionally biased region" description="Acidic residues" evidence="3">
    <location>
        <begin position="435"/>
        <end position="451"/>
    </location>
</feature>
<dbReference type="GO" id="GO:0016787">
    <property type="term" value="F:hydrolase activity"/>
    <property type="evidence" value="ECO:0007669"/>
    <property type="project" value="UniProtKB-KW"/>
</dbReference>
<dbReference type="EMBL" id="JAKJXP020000074">
    <property type="protein sequence ID" value="KAK7749355.1"/>
    <property type="molecule type" value="Genomic_DNA"/>
</dbReference>
<sequence length="829" mass="89987">MRLLSAFWWWWWWSCGLGAGAGAAAPPAYDVLDFDWSTITPGANLKWHACYGDGEFQCARLLVPLDWTTANATNTIDTSTVAGSGDEDAVAIAMIKLPAAVPDDDPSFGGTIFTNPGGPGGSGVRHALANAHVMRDIADRPGSHDNDDGDDDDDDDREERRRRGGVSGGRHYEILSWDPRGVLFTTPQVDCFDGDLAARYAADLQRRAMGSLDGGLDVVRRQHARAKGLGHICAHGGTARRRDGSASSSPQRSILPFLSTASVARDMVEMVDRIHELRREEAASAAARPIRGADEERWSQKTIALRDKEQRVKRGDEDGNKLPRIQYWGFSYGSVLGNTFASMYPDRVGRMIVVANLFADGIADADDYMAGTWLTNLQDTEKIVDYFYETCFSAGAEHCPLRRPSDATGADMKARVDALVRSLDEQPAVVVLPDEGNDGDNDDDNDDDSLYDADYIEYGAGKSQQQQQQQRASMTIVTGYEVLSAFRRPVYAPLSSFRPLARALASALDHANYTAILQSQFRRWPPTAPGDDAFCKPGDDKNNNSNRSTSAIMSSEPDAARAILCGDGGAGTARLGPDGLQAYVEALRAQSPTLGPYWATIRFECAGWAVRPRWRFTGPFGTPAPLSLSSAHVEDDDDDRKGEDGDNPDTNTRGDGDEEEEEEEEEEATRGRGGEGGEGRKRGGRPSAPLLFVTSRLDPVTPRRNAHAMAAAHAGAAVLEVDAVGHCGSTVPSRCARAVIRDYLEFGRVVVPTPTSSQTGTANANTNTNTTTIRCAADGFDPWAPPLGPEEEEEEAQVAQEKKGGRRSSRRRIKGPVDLQATWPEGFWV</sequence>